<organism evidence="2 3">
    <name type="scientific">Polynucleobacter kasalickyi</name>
    <dbReference type="NCBI Taxonomy" id="1938817"/>
    <lineage>
        <taxon>Bacteria</taxon>
        <taxon>Pseudomonadati</taxon>
        <taxon>Pseudomonadota</taxon>
        <taxon>Betaproteobacteria</taxon>
        <taxon>Burkholderiales</taxon>
        <taxon>Burkholderiaceae</taxon>
        <taxon>Polynucleobacter</taxon>
    </lineage>
</organism>
<dbReference type="Pfam" id="PF07963">
    <property type="entry name" value="N_methyl"/>
    <property type="match status" value="1"/>
</dbReference>
<dbReference type="OrthoDB" id="9129159at2"/>
<gene>
    <name evidence="2" type="ORF">SAMN06296008_10143</name>
</gene>
<feature type="transmembrane region" description="Helical" evidence="1">
    <location>
        <begin position="12"/>
        <end position="32"/>
    </location>
</feature>
<dbReference type="Proteomes" id="UP000192708">
    <property type="component" value="Unassembled WGS sequence"/>
</dbReference>
<dbReference type="Gene3D" id="3.55.40.10">
    <property type="entry name" value="minor pseudopilin epsh domain"/>
    <property type="match status" value="1"/>
</dbReference>
<name>A0A1W1Y2S6_9BURK</name>
<protein>
    <submittedName>
        <fullName evidence="2">Prepilin-type N-terminal cleavage/methylation domain-containing protein</fullName>
    </submittedName>
</protein>
<keyword evidence="1" id="KW-1133">Transmembrane helix</keyword>
<sequence>MPTSSQDTLTKGFTLLECMAVMSLMAVFLLFAGQFSSAIFASYHARNEVYASAQALMFDAQHVRAKARTHKSTVSMMPLCNNSWESGWIAFHNPEMLFTPEEISNILWQKTISTQVTTQRPRTNAPVSGTQFSDVSIKSYAHPQCKNPSIPNETHEKLRHITFNALGAAQTKNGSFVANRIVFWSKVYPNIEYQLIMGDGGRLRLCKPEAINPQCKL</sequence>
<accession>A0A1W1Y2S6</accession>
<proteinExistence type="predicted"/>
<dbReference type="AlphaFoldDB" id="A0A1W1Y2S6"/>
<dbReference type="STRING" id="1938817.SAMN06296008_10143"/>
<dbReference type="InterPro" id="IPR012902">
    <property type="entry name" value="N_methyl_site"/>
</dbReference>
<dbReference type="NCBIfam" id="TIGR02532">
    <property type="entry name" value="IV_pilin_GFxxxE"/>
    <property type="match status" value="1"/>
</dbReference>
<keyword evidence="1" id="KW-0812">Transmembrane</keyword>
<evidence type="ECO:0000256" key="1">
    <source>
        <dbReference type="SAM" id="Phobius"/>
    </source>
</evidence>
<keyword evidence="1" id="KW-0472">Membrane</keyword>
<keyword evidence="3" id="KW-1185">Reference proteome</keyword>
<dbReference type="EMBL" id="FWXJ01000001">
    <property type="protein sequence ID" value="SMC30111.1"/>
    <property type="molecule type" value="Genomic_DNA"/>
</dbReference>
<reference evidence="2 3" key="1">
    <citation type="submission" date="2017-04" db="EMBL/GenBank/DDBJ databases">
        <authorList>
            <person name="Afonso C.L."/>
            <person name="Miller P.J."/>
            <person name="Scott M.A."/>
            <person name="Spackman E."/>
            <person name="Goraichik I."/>
            <person name="Dimitrov K.M."/>
            <person name="Suarez D.L."/>
            <person name="Swayne D.E."/>
        </authorList>
    </citation>
    <scope>NUCLEOTIDE SEQUENCE [LARGE SCALE GENOMIC DNA]</scope>
    <source>
        <strain evidence="2 3">VK13</strain>
    </source>
</reference>
<evidence type="ECO:0000313" key="3">
    <source>
        <dbReference type="Proteomes" id="UP000192708"/>
    </source>
</evidence>
<dbReference type="RefSeq" id="WP_159460768.1">
    <property type="nucleotide sequence ID" value="NZ_FWXJ01000001.1"/>
</dbReference>
<evidence type="ECO:0000313" key="2">
    <source>
        <dbReference type="EMBL" id="SMC30111.1"/>
    </source>
</evidence>